<dbReference type="Proteomes" id="UP000619788">
    <property type="component" value="Unassembled WGS sequence"/>
</dbReference>
<accession>A0A8J3SH41</accession>
<proteinExistence type="predicted"/>
<dbReference type="PANTHER" id="PTHR43156:SF2">
    <property type="entry name" value="STAGE II SPORULATION PROTEIN E"/>
    <property type="match status" value="1"/>
</dbReference>
<reference evidence="4 5" key="1">
    <citation type="submission" date="2021-01" db="EMBL/GenBank/DDBJ databases">
        <title>Whole genome shotgun sequence of Planobispora siamensis NBRC 107568.</title>
        <authorList>
            <person name="Komaki H."/>
            <person name="Tamura T."/>
        </authorList>
    </citation>
    <scope>NUCLEOTIDE SEQUENCE [LARGE SCALE GENOMIC DNA]</scope>
    <source>
        <strain evidence="4 5">NBRC 107568</strain>
    </source>
</reference>
<dbReference type="EMBL" id="BOOJ01000032">
    <property type="protein sequence ID" value="GIH93209.1"/>
    <property type="molecule type" value="Genomic_DNA"/>
</dbReference>
<feature type="region of interest" description="Disordered" evidence="2">
    <location>
        <begin position="1"/>
        <end position="21"/>
    </location>
</feature>
<dbReference type="InterPro" id="IPR036457">
    <property type="entry name" value="PPM-type-like_dom_sf"/>
</dbReference>
<keyword evidence="5" id="KW-1185">Reference proteome</keyword>
<gene>
    <name evidence="4" type="ORF">Psi01_38390</name>
</gene>
<organism evidence="4 5">
    <name type="scientific">Planobispora siamensis</name>
    <dbReference type="NCBI Taxonomy" id="936338"/>
    <lineage>
        <taxon>Bacteria</taxon>
        <taxon>Bacillati</taxon>
        <taxon>Actinomycetota</taxon>
        <taxon>Actinomycetes</taxon>
        <taxon>Streptosporangiales</taxon>
        <taxon>Streptosporangiaceae</taxon>
        <taxon>Planobispora</taxon>
    </lineage>
</organism>
<dbReference type="GO" id="GO:0016791">
    <property type="term" value="F:phosphatase activity"/>
    <property type="evidence" value="ECO:0007669"/>
    <property type="project" value="TreeGrafter"/>
</dbReference>
<dbReference type="PANTHER" id="PTHR43156">
    <property type="entry name" value="STAGE II SPORULATION PROTEIN E-RELATED"/>
    <property type="match status" value="1"/>
</dbReference>
<evidence type="ECO:0000256" key="2">
    <source>
        <dbReference type="SAM" id="MobiDB-lite"/>
    </source>
</evidence>
<dbReference type="RefSeq" id="WP_239127835.1">
    <property type="nucleotide sequence ID" value="NZ_BOOJ01000032.1"/>
</dbReference>
<dbReference type="InterPro" id="IPR052016">
    <property type="entry name" value="Bact_Sigma-Reg"/>
</dbReference>
<evidence type="ECO:0000256" key="1">
    <source>
        <dbReference type="ARBA" id="ARBA00022801"/>
    </source>
</evidence>
<dbReference type="SUPFAM" id="SSF81606">
    <property type="entry name" value="PP2C-like"/>
    <property type="match status" value="1"/>
</dbReference>
<dbReference type="AlphaFoldDB" id="A0A8J3SH41"/>
<evidence type="ECO:0000313" key="5">
    <source>
        <dbReference type="Proteomes" id="UP000619788"/>
    </source>
</evidence>
<evidence type="ECO:0000313" key="4">
    <source>
        <dbReference type="EMBL" id="GIH93209.1"/>
    </source>
</evidence>
<comment type="caution">
    <text evidence="4">The sequence shown here is derived from an EMBL/GenBank/DDBJ whole genome shotgun (WGS) entry which is preliminary data.</text>
</comment>
<dbReference type="SMART" id="SM00331">
    <property type="entry name" value="PP2C_SIG"/>
    <property type="match status" value="1"/>
</dbReference>
<evidence type="ECO:0000259" key="3">
    <source>
        <dbReference type="SMART" id="SM00331"/>
    </source>
</evidence>
<dbReference type="InterPro" id="IPR001932">
    <property type="entry name" value="PPM-type_phosphatase-like_dom"/>
</dbReference>
<keyword evidence="1" id="KW-0378">Hydrolase</keyword>
<dbReference type="Gene3D" id="3.60.40.10">
    <property type="entry name" value="PPM-type phosphatase domain"/>
    <property type="match status" value="1"/>
</dbReference>
<protein>
    <recommendedName>
        <fullName evidence="3">PPM-type phosphatase domain-containing protein</fullName>
    </recommendedName>
</protein>
<dbReference type="Pfam" id="PF07228">
    <property type="entry name" value="SpoIIE"/>
    <property type="match status" value="1"/>
</dbReference>
<name>A0A8J3SH41_9ACTN</name>
<sequence>MTDPASPAAARTLRRPRDEPDGRVVVENIQLTALQTRAEHPPPGSSRWLQDIIDQAAGQRHVNAALRDAILPGPGTAVDLPHARVTVRYVPAGTLASLGGDWYDASSLPDGRTVLAVGDVSGHGLPAIARMAQLRHALVGLAVTGRPPDQLLTWLNELVLHRMAEATATAVVGHLDPATRTFTWGQAGHPAPILVRDGAAVQLDPPAGVLLGAASGLAYERTSVRLRTGDLLLLFTDGLVERRARDIDEGLALAVEAAARIRRDDLEGGLDRLVEAAGGRAPEDDTCLLAVDVLG</sequence>
<feature type="domain" description="PPM-type phosphatase" evidence="3">
    <location>
        <begin position="80"/>
        <end position="293"/>
    </location>
</feature>